<dbReference type="AlphaFoldDB" id="A0A510HLN4"/>
<dbReference type="Proteomes" id="UP000318065">
    <property type="component" value="Chromosome"/>
</dbReference>
<dbReference type="InterPro" id="IPR025671">
    <property type="entry name" value="HXXEE"/>
</dbReference>
<dbReference type="OrthoDB" id="285799at2"/>
<feature type="transmembrane region" description="Helical" evidence="2">
    <location>
        <begin position="21"/>
        <end position="42"/>
    </location>
</feature>
<name>A0A510HLN4_9ACTN</name>
<gene>
    <name evidence="3" type="ORF">RxyAA322_13570</name>
</gene>
<accession>A0A510HLN4</accession>
<feature type="transmembrane region" description="Helical" evidence="2">
    <location>
        <begin position="48"/>
        <end position="69"/>
    </location>
</feature>
<keyword evidence="2" id="KW-1133">Transmembrane helix</keyword>
<evidence type="ECO:0000313" key="3">
    <source>
        <dbReference type="EMBL" id="BBL79503.1"/>
    </source>
</evidence>
<evidence type="ECO:0000256" key="1">
    <source>
        <dbReference type="SAM" id="MobiDB-lite"/>
    </source>
</evidence>
<proteinExistence type="predicted"/>
<protein>
    <submittedName>
        <fullName evidence="3">Uncharacterized protein</fullName>
    </submittedName>
</protein>
<keyword evidence="4" id="KW-1185">Reference proteome</keyword>
<keyword evidence="2" id="KW-0812">Transmembrane</keyword>
<organism evidence="3 4">
    <name type="scientific">Rubrobacter xylanophilus</name>
    <dbReference type="NCBI Taxonomy" id="49319"/>
    <lineage>
        <taxon>Bacteria</taxon>
        <taxon>Bacillati</taxon>
        <taxon>Actinomycetota</taxon>
        <taxon>Rubrobacteria</taxon>
        <taxon>Rubrobacterales</taxon>
        <taxon>Rubrobacteraceae</taxon>
        <taxon>Rubrobacter</taxon>
    </lineage>
</organism>
<reference evidence="3" key="1">
    <citation type="journal article" date="2019" name="Microbiol. Resour. Announc.">
        <title>Complete Genome Sequence of Rubrobacter xylanophilus Strain AA3-22, Isolated from Arima Onsen in Japan.</title>
        <authorList>
            <person name="Tomariguchi N."/>
            <person name="Miyazaki K."/>
        </authorList>
    </citation>
    <scope>NUCLEOTIDE SEQUENCE [LARGE SCALE GENOMIC DNA]</scope>
    <source>
        <strain evidence="3">AA3-22</strain>
    </source>
</reference>
<dbReference type="Pfam" id="PF13787">
    <property type="entry name" value="HXXEE"/>
    <property type="match status" value="1"/>
</dbReference>
<evidence type="ECO:0000313" key="4">
    <source>
        <dbReference type="Proteomes" id="UP000318065"/>
    </source>
</evidence>
<evidence type="ECO:0000256" key="2">
    <source>
        <dbReference type="SAM" id="Phobius"/>
    </source>
</evidence>
<feature type="region of interest" description="Disordered" evidence="1">
    <location>
        <begin position="73"/>
        <end position="108"/>
    </location>
</feature>
<sequence length="108" mass="11704">MLVNAAIHVLTSARLRTYNPGLYPSVLLFLPWGLFLTVYFSAAVQAGLPYHAAGLLFALAEHAAIALYATHSGATGGERSDHTPNRRRVSSTESRYPPPKKYTCTSKG</sequence>
<dbReference type="EMBL" id="AP019791">
    <property type="protein sequence ID" value="BBL79503.1"/>
    <property type="molecule type" value="Genomic_DNA"/>
</dbReference>
<keyword evidence="2" id="KW-0472">Membrane</keyword>